<dbReference type="GO" id="GO:0004174">
    <property type="term" value="F:electron-transferring-flavoprotein dehydrogenase activity"/>
    <property type="evidence" value="ECO:0007669"/>
    <property type="project" value="TreeGrafter"/>
</dbReference>
<feature type="region of interest" description="Disordered" evidence="1">
    <location>
        <begin position="44"/>
        <end position="67"/>
    </location>
</feature>
<name>A0AAJ0FH51_9PEZI</name>
<reference evidence="3" key="1">
    <citation type="submission" date="2023-06" db="EMBL/GenBank/DDBJ databases">
        <title>Genome-scale phylogeny and comparative genomics of the fungal order Sordariales.</title>
        <authorList>
            <consortium name="Lawrence Berkeley National Laboratory"/>
            <person name="Hensen N."/>
            <person name="Bonometti L."/>
            <person name="Westerberg I."/>
            <person name="Brannstrom I.O."/>
            <person name="Guillou S."/>
            <person name="Cros-Aarteil S."/>
            <person name="Calhoun S."/>
            <person name="Haridas S."/>
            <person name="Kuo A."/>
            <person name="Mondo S."/>
            <person name="Pangilinan J."/>
            <person name="Riley R."/>
            <person name="Labutti K."/>
            <person name="Andreopoulos B."/>
            <person name="Lipzen A."/>
            <person name="Chen C."/>
            <person name="Yanf M."/>
            <person name="Daum C."/>
            <person name="Ng V."/>
            <person name="Clum A."/>
            <person name="Steindorff A."/>
            <person name="Ohm R."/>
            <person name="Martin F."/>
            <person name="Silar P."/>
            <person name="Natvig D."/>
            <person name="Lalanne C."/>
            <person name="Gautier V."/>
            <person name="Ament-Velasquez S.L."/>
            <person name="Kruys A."/>
            <person name="Hutchinson M.I."/>
            <person name="Powell A.J."/>
            <person name="Barry K."/>
            <person name="Miller A.N."/>
            <person name="Grigoriev I.V."/>
            <person name="Debuchy R."/>
            <person name="Gladieux P."/>
            <person name="Thoren M.H."/>
            <person name="Johannesson H."/>
        </authorList>
    </citation>
    <scope>NUCLEOTIDE SEQUENCE</scope>
    <source>
        <strain evidence="3">8032-3</strain>
    </source>
</reference>
<comment type="caution">
    <text evidence="3">The sequence shown here is derived from an EMBL/GenBank/DDBJ whole genome shotgun (WGS) entry which is preliminary data.</text>
</comment>
<dbReference type="AlphaFoldDB" id="A0AAJ0FH51"/>
<proteinExistence type="predicted"/>
<dbReference type="GO" id="GO:0005737">
    <property type="term" value="C:cytoplasm"/>
    <property type="evidence" value="ECO:0007669"/>
    <property type="project" value="TreeGrafter"/>
</dbReference>
<accession>A0AAJ0FH51</accession>
<gene>
    <name evidence="3" type="ORF">QBC33DRAFT_460230</name>
</gene>
<dbReference type="PRINTS" id="PR00411">
    <property type="entry name" value="PNDRDTASEI"/>
</dbReference>
<dbReference type="SUPFAM" id="SSF51905">
    <property type="entry name" value="FAD/NAD(P)-binding domain"/>
    <property type="match status" value="1"/>
</dbReference>
<dbReference type="EMBL" id="MU839031">
    <property type="protein sequence ID" value="KAK1763033.1"/>
    <property type="molecule type" value="Genomic_DNA"/>
</dbReference>
<dbReference type="PRINTS" id="PR00368">
    <property type="entry name" value="FADPNR"/>
</dbReference>
<dbReference type="Proteomes" id="UP001244011">
    <property type="component" value="Unassembled WGS sequence"/>
</dbReference>
<dbReference type="RefSeq" id="XP_060279246.1">
    <property type="nucleotide sequence ID" value="XM_060424969.1"/>
</dbReference>
<sequence>MGSIATALNALPAFRVLVTGGSYAGLSAALNLQDLCRGRAARCGPPPAAGEGEEGSDASSNSSSSSTPDIAVDITIVDERDGFYHLIGSPLAMASEAYAEKAWVKYEDIPALRAPNIRVVQGSVRSVDAARKTATVAPYGGGGGDSQQTTEIAYDYLVAAAGLRRVWPVVPQSLRRKQYLFEMGDHIRAVTNTRHDVVVVGGGAVGIEMAAELKLVQPHCGVTLVHSRDKLLSAEPLPEETKDRALELVHEAGVKVLMSHRLDKTEEVKTDDGSKCLRLTFTNGHSMLASEVIMAISKSVPATKFLPKEAVDEEGYVKIHASLAFLGDIPNASDHFAIGDLVRWSGIKRCGAAMHMGYHAANNIHQLMNQKLFGKAPVFLELSEIPPMIGLAVGKQAVAYWPAEGTTSGDAVMKAFFGDDLGFTICWNHLQLGGDKVL</sequence>
<feature type="compositionally biased region" description="Low complexity" evidence="1">
    <location>
        <begin position="57"/>
        <end position="66"/>
    </location>
</feature>
<dbReference type="GO" id="GO:0050660">
    <property type="term" value="F:flavin adenine dinucleotide binding"/>
    <property type="evidence" value="ECO:0007669"/>
    <property type="project" value="TreeGrafter"/>
</dbReference>
<dbReference type="Pfam" id="PF07992">
    <property type="entry name" value="Pyr_redox_2"/>
    <property type="match status" value="1"/>
</dbReference>
<dbReference type="Gene3D" id="3.50.50.100">
    <property type="match status" value="1"/>
</dbReference>
<dbReference type="InterPro" id="IPR023753">
    <property type="entry name" value="FAD/NAD-binding_dom"/>
</dbReference>
<evidence type="ECO:0000259" key="2">
    <source>
        <dbReference type="Pfam" id="PF07992"/>
    </source>
</evidence>
<evidence type="ECO:0000313" key="4">
    <source>
        <dbReference type="Proteomes" id="UP001244011"/>
    </source>
</evidence>
<dbReference type="GeneID" id="85308156"/>
<dbReference type="PANTHER" id="PTHR43735:SF24">
    <property type="entry name" value="NUCLEOTIDE-DISULPHIDE OXIDOREDUCTASE AMID-LIKE, PUTATIVE (AFU_ORTHOLOGUE AFUA_1G17180)-RELATED"/>
    <property type="match status" value="1"/>
</dbReference>
<dbReference type="InterPro" id="IPR036188">
    <property type="entry name" value="FAD/NAD-bd_sf"/>
</dbReference>
<feature type="domain" description="FAD/NAD(P)-binding" evidence="2">
    <location>
        <begin position="15"/>
        <end position="357"/>
    </location>
</feature>
<evidence type="ECO:0000313" key="3">
    <source>
        <dbReference type="EMBL" id="KAK1763033.1"/>
    </source>
</evidence>
<evidence type="ECO:0000256" key="1">
    <source>
        <dbReference type="SAM" id="MobiDB-lite"/>
    </source>
</evidence>
<protein>
    <submittedName>
        <fullName evidence="3">Apoptosis-inducing factor 2</fullName>
    </submittedName>
</protein>
<dbReference type="PANTHER" id="PTHR43735">
    <property type="entry name" value="APOPTOSIS-INDUCING FACTOR 1"/>
    <property type="match status" value="1"/>
</dbReference>
<organism evidence="3 4">
    <name type="scientific">Phialemonium atrogriseum</name>
    <dbReference type="NCBI Taxonomy" id="1093897"/>
    <lineage>
        <taxon>Eukaryota</taxon>
        <taxon>Fungi</taxon>
        <taxon>Dikarya</taxon>
        <taxon>Ascomycota</taxon>
        <taxon>Pezizomycotina</taxon>
        <taxon>Sordariomycetes</taxon>
        <taxon>Sordariomycetidae</taxon>
        <taxon>Cephalothecales</taxon>
        <taxon>Cephalothecaceae</taxon>
        <taxon>Phialemonium</taxon>
    </lineage>
</organism>
<keyword evidence="4" id="KW-1185">Reference proteome</keyword>